<evidence type="ECO:0000259" key="9">
    <source>
        <dbReference type="SMART" id="SM00244"/>
    </source>
</evidence>
<dbReference type="Proteomes" id="UP001154420">
    <property type="component" value="Unassembled WGS sequence"/>
</dbReference>
<dbReference type="InterPro" id="IPR036013">
    <property type="entry name" value="Band_7/SPFH_dom_sf"/>
</dbReference>
<gene>
    <name evidence="10" type="primary">hflK</name>
    <name evidence="10" type="ORF">D5281_10395</name>
</gene>
<evidence type="ECO:0000256" key="2">
    <source>
        <dbReference type="ARBA" id="ARBA00006971"/>
    </source>
</evidence>
<keyword evidence="4 6" id="KW-1133">Transmembrane helix</keyword>
<dbReference type="SMART" id="SM00244">
    <property type="entry name" value="PHB"/>
    <property type="match status" value="1"/>
</dbReference>
<accession>A0A9X5GS74</accession>
<dbReference type="InterPro" id="IPR010201">
    <property type="entry name" value="HflK"/>
</dbReference>
<dbReference type="PANTHER" id="PTHR43327">
    <property type="entry name" value="STOMATIN-LIKE PROTEIN 2, MITOCHONDRIAL"/>
    <property type="match status" value="1"/>
</dbReference>
<reference evidence="10" key="1">
    <citation type="submission" date="2018-09" db="EMBL/GenBank/DDBJ databases">
        <title>Murine metabolic-syndrome-specific gut microbial biobank.</title>
        <authorList>
            <person name="Liu C."/>
        </authorList>
    </citation>
    <scope>NUCLEOTIDE SEQUENCE</scope>
    <source>
        <strain evidence="10">D42-62</strain>
    </source>
</reference>
<dbReference type="PANTHER" id="PTHR43327:SF2">
    <property type="entry name" value="MODULATOR OF FTSH PROTEASE HFLK"/>
    <property type="match status" value="1"/>
</dbReference>
<dbReference type="InterPro" id="IPR050710">
    <property type="entry name" value="Band7/mec-2_domain"/>
</dbReference>
<feature type="region of interest" description="Disordered" evidence="8">
    <location>
        <begin position="1"/>
        <end position="23"/>
    </location>
</feature>
<dbReference type="SUPFAM" id="SSF117892">
    <property type="entry name" value="Band 7/SPFH domain"/>
    <property type="match status" value="1"/>
</dbReference>
<dbReference type="Gene3D" id="3.30.479.30">
    <property type="entry name" value="Band 7 domain"/>
    <property type="match status" value="1"/>
</dbReference>
<evidence type="ECO:0000256" key="4">
    <source>
        <dbReference type="ARBA" id="ARBA00022989"/>
    </source>
</evidence>
<keyword evidence="10" id="KW-0378">Hydrolase</keyword>
<evidence type="ECO:0000313" key="11">
    <source>
        <dbReference type="Proteomes" id="UP001154420"/>
    </source>
</evidence>
<dbReference type="GO" id="GO:0006508">
    <property type="term" value="P:proteolysis"/>
    <property type="evidence" value="ECO:0007669"/>
    <property type="project" value="UniProtKB-KW"/>
</dbReference>
<dbReference type="OrthoDB" id="9779595at2"/>
<dbReference type="AlphaFoldDB" id="A0A9X5GS74"/>
<evidence type="ECO:0000256" key="8">
    <source>
        <dbReference type="SAM" id="MobiDB-lite"/>
    </source>
</evidence>
<dbReference type="GO" id="GO:0016020">
    <property type="term" value="C:membrane"/>
    <property type="evidence" value="ECO:0007669"/>
    <property type="project" value="UniProtKB-SubCell"/>
</dbReference>
<comment type="subcellular location">
    <subcellularLocation>
        <location evidence="1 6">Membrane</location>
    </subcellularLocation>
</comment>
<proteinExistence type="inferred from homology"/>
<evidence type="ECO:0000256" key="6">
    <source>
        <dbReference type="RuleBase" id="RU364113"/>
    </source>
</evidence>
<dbReference type="RefSeq" id="WP_160560071.1">
    <property type="nucleotide sequence ID" value="NZ_QZDT01000014.1"/>
</dbReference>
<evidence type="ECO:0000256" key="5">
    <source>
        <dbReference type="ARBA" id="ARBA00023136"/>
    </source>
</evidence>
<comment type="function">
    <text evidence="6">HflC and HflK could encode or regulate a protease.</text>
</comment>
<keyword evidence="11" id="KW-1185">Reference proteome</keyword>
<feature type="transmembrane region" description="Helical" evidence="6">
    <location>
        <begin position="31"/>
        <end position="53"/>
    </location>
</feature>
<sequence length="372" mass="41697">MFKGRRKETVYDQPTQESKHRGEKNRKTAKIISCVIVCTFALLYLLGGSIYSLKENEYAVITTFGMPAIVEESGIHMKLPYIQRLSKVPKTINGFSIGYDAGSGESVDKESFMITRDYNFVNVDFYVEYRVTEPVKYLFASENPVAILKNLTQSYIRDTIGLYDVDSVITTGKNEIQASIKDKIITRLDAEDIGIQLVNITIQDAEPPTQEVINAFKNVENAKQGKETSINKANQKRNEDIPAARAQADETIKTAQAQAQERVNEAKGQTARLNELYAEYQKYPLITKQRMFYETMEEILPDMKIIIEKSNGTTQTMLPLESFIDSGALKGIDGGTENNRTDAAAGSADGNDVSKNSTDRNKNDINSDMDRE</sequence>
<dbReference type="EMBL" id="QZDT01000014">
    <property type="protein sequence ID" value="NBJ92994.1"/>
    <property type="molecule type" value="Genomic_DNA"/>
</dbReference>
<dbReference type="GO" id="GO:0008233">
    <property type="term" value="F:peptidase activity"/>
    <property type="evidence" value="ECO:0007669"/>
    <property type="project" value="UniProtKB-KW"/>
</dbReference>
<dbReference type="NCBIfam" id="TIGR01933">
    <property type="entry name" value="hflK"/>
    <property type="match status" value="1"/>
</dbReference>
<evidence type="ECO:0000256" key="3">
    <source>
        <dbReference type="ARBA" id="ARBA00022692"/>
    </source>
</evidence>
<evidence type="ECO:0000256" key="7">
    <source>
        <dbReference type="SAM" id="Coils"/>
    </source>
</evidence>
<evidence type="ECO:0000256" key="1">
    <source>
        <dbReference type="ARBA" id="ARBA00004370"/>
    </source>
</evidence>
<keyword evidence="10" id="KW-0645">Protease</keyword>
<dbReference type="InterPro" id="IPR001107">
    <property type="entry name" value="Band_7"/>
</dbReference>
<comment type="similarity">
    <text evidence="2 6">Belongs to the band 7/mec-2 family. HflK subfamily.</text>
</comment>
<feature type="coiled-coil region" evidence="7">
    <location>
        <begin position="216"/>
        <end position="276"/>
    </location>
</feature>
<dbReference type="Pfam" id="PF01145">
    <property type="entry name" value="Band_7"/>
    <property type="match status" value="1"/>
</dbReference>
<feature type="compositionally biased region" description="Basic and acidic residues" evidence="8">
    <location>
        <begin position="357"/>
        <end position="372"/>
    </location>
</feature>
<feature type="region of interest" description="Disordered" evidence="8">
    <location>
        <begin position="334"/>
        <end position="372"/>
    </location>
</feature>
<feature type="domain" description="Band 7" evidence="9">
    <location>
        <begin position="48"/>
        <end position="220"/>
    </location>
</feature>
<comment type="subunit">
    <text evidence="6">HflC and HflK may interact to form a multimeric complex.</text>
</comment>
<organism evidence="10 11">
    <name type="scientific">Parablautia muri</name>
    <dbReference type="NCBI Taxonomy" id="2320879"/>
    <lineage>
        <taxon>Bacteria</taxon>
        <taxon>Bacillati</taxon>
        <taxon>Bacillota</taxon>
        <taxon>Clostridia</taxon>
        <taxon>Lachnospirales</taxon>
        <taxon>Lachnospiraceae</taxon>
        <taxon>Parablautia</taxon>
    </lineage>
</organism>
<name>A0A9X5GS74_9FIRM</name>
<keyword evidence="5 6" id="KW-0472">Membrane</keyword>
<protein>
    <recommendedName>
        <fullName evidence="6">Protein HflK</fullName>
    </recommendedName>
</protein>
<keyword evidence="3 6" id="KW-0812">Transmembrane</keyword>
<comment type="caution">
    <text evidence="10">The sequence shown here is derived from an EMBL/GenBank/DDBJ whole genome shotgun (WGS) entry which is preliminary data.</text>
</comment>
<dbReference type="CDD" id="cd03404">
    <property type="entry name" value="SPFH_HflK"/>
    <property type="match status" value="1"/>
</dbReference>
<keyword evidence="7" id="KW-0175">Coiled coil</keyword>
<evidence type="ECO:0000313" key="10">
    <source>
        <dbReference type="EMBL" id="NBJ92994.1"/>
    </source>
</evidence>